<evidence type="ECO:0000256" key="1">
    <source>
        <dbReference type="SAM" id="MobiDB-lite"/>
    </source>
</evidence>
<dbReference type="PANTHER" id="PTHR47691">
    <property type="entry name" value="REGULATOR-RELATED"/>
    <property type="match status" value="1"/>
</dbReference>
<evidence type="ECO:0000313" key="3">
    <source>
        <dbReference type="Proteomes" id="UP000481583"/>
    </source>
</evidence>
<dbReference type="Gene3D" id="3.40.50.300">
    <property type="entry name" value="P-loop containing nucleotide triphosphate hydrolases"/>
    <property type="match status" value="1"/>
</dbReference>
<protein>
    <submittedName>
        <fullName evidence="2">Uncharacterized protein</fullName>
    </submittedName>
</protein>
<dbReference type="PRINTS" id="PR00364">
    <property type="entry name" value="DISEASERSIST"/>
</dbReference>
<dbReference type="SUPFAM" id="SSF52540">
    <property type="entry name" value="P-loop containing nucleoside triphosphate hydrolases"/>
    <property type="match status" value="1"/>
</dbReference>
<comment type="caution">
    <text evidence="2">The sequence shown here is derived from an EMBL/GenBank/DDBJ whole genome shotgun (WGS) entry which is preliminary data.</text>
</comment>
<name>A0A6G4U2S0_9ACTN</name>
<evidence type="ECO:0000313" key="2">
    <source>
        <dbReference type="EMBL" id="NGN66525.1"/>
    </source>
</evidence>
<dbReference type="Proteomes" id="UP000481583">
    <property type="component" value="Unassembled WGS sequence"/>
</dbReference>
<dbReference type="PANTHER" id="PTHR47691:SF3">
    <property type="entry name" value="HTH-TYPE TRANSCRIPTIONAL REGULATOR RV0890C-RELATED"/>
    <property type="match status" value="1"/>
</dbReference>
<reference evidence="2 3" key="1">
    <citation type="submission" date="2020-02" db="EMBL/GenBank/DDBJ databases">
        <title>Whole-genome analyses of novel actinobacteria.</title>
        <authorList>
            <person name="Sahin N."/>
        </authorList>
    </citation>
    <scope>NUCLEOTIDE SEQUENCE [LARGE SCALE GENOMIC DNA]</scope>
    <source>
        <strain evidence="2 3">A7024</strain>
    </source>
</reference>
<feature type="compositionally biased region" description="Gly residues" evidence="1">
    <location>
        <begin position="85"/>
        <end position="95"/>
    </location>
</feature>
<dbReference type="InterPro" id="IPR027417">
    <property type="entry name" value="P-loop_NTPase"/>
</dbReference>
<accession>A0A6G4U2S0</accession>
<dbReference type="EMBL" id="JAAKZV010000099">
    <property type="protein sequence ID" value="NGN66525.1"/>
    <property type="molecule type" value="Genomic_DNA"/>
</dbReference>
<dbReference type="Pfam" id="PF13560">
    <property type="entry name" value="HTH_31"/>
    <property type="match status" value="1"/>
</dbReference>
<dbReference type="AlphaFoldDB" id="A0A6G4U2S0"/>
<keyword evidence="3" id="KW-1185">Reference proteome</keyword>
<proteinExistence type="predicted"/>
<dbReference type="RefSeq" id="WP_165239837.1">
    <property type="nucleotide sequence ID" value="NZ_JAAKZV010000099.1"/>
</dbReference>
<sequence length="503" mass="51126">MTTAQEYVALLRELKTFSGLTYRELAVRAERAGDVLPRSTIAGLLGSSRLPRGEPVAALVRACGGGPEEVAAWLRAHQRLAGRAGRTGGGQGAGEAGRTQLPPATADFIGRQDEVAVIRRRLTAERGPQSPGPALVAVSGPAGTGKSALAVHCAHLLGQSFPDGRLYADLGGAGAGTGFLPDVLAGLLRGLGVTAAELPGGEAERLELYRTLTATRRVLVVLDNADAATGGDTATSADAAAAADTTTSATDAAASAGVAANAADAANATASATDPAASLSSAAPAPAAAAQATARLRPLLPAGPGCAALVTSRRRLALEGAHAVDLGELGLAAGVRLLAATAGPGPVAAAPVAARRLVELCGRLPLALRIAGARLRTRPHWSVERLLDHLADERHRLDGLTYSDLSVRDALARDGRGLSPAAVHALHVLGLKAPPRFTVWQAAALLVTGTGEAEELLEELTDSRLLTALGPHYRIPPLVRLYARELAATDPTPAALLPARTSA</sequence>
<organism evidence="2 3">
    <name type="scientific">Streptomyces coryli</name>
    <dbReference type="NCBI Taxonomy" id="1128680"/>
    <lineage>
        <taxon>Bacteria</taxon>
        <taxon>Bacillati</taxon>
        <taxon>Actinomycetota</taxon>
        <taxon>Actinomycetes</taxon>
        <taxon>Kitasatosporales</taxon>
        <taxon>Streptomycetaceae</taxon>
        <taxon>Streptomyces</taxon>
    </lineage>
</organism>
<feature type="region of interest" description="Disordered" evidence="1">
    <location>
        <begin position="83"/>
        <end position="103"/>
    </location>
</feature>
<gene>
    <name evidence="2" type="ORF">G5C51_21805</name>
</gene>